<dbReference type="Pfam" id="PF13579">
    <property type="entry name" value="Glyco_trans_4_4"/>
    <property type="match status" value="1"/>
</dbReference>
<dbReference type="STRING" id="106004.A0A1Y2C7H9"/>
<dbReference type="OrthoDB" id="614844at2759"/>
<reference evidence="14 15" key="1">
    <citation type="submission" date="2016-07" db="EMBL/GenBank/DDBJ databases">
        <title>Pervasive Adenine N6-methylation of Active Genes in Fungi.</title>
        <authorList>
            <consortium name="DOE Joint Genome Institute"/>
            <person name="Mondo S.J."/>
            <person name="Dannebaum R.O."/>
            <person name="Kuo R.C."/>
            <person name="Labutti K."/>
            <person name="Haridas S."/>
            <person name="Kuo A."/>
            <person name="Salamov A."/>
            <person name="Ahrendt S.R."/>
            <person name="Lipzen A."/>
            <person name="Sullivan W."/>
            <person name="Andreopoulos W.B."/>
            <person name="Clum A."/>
            <person name="Lindquist E."/>
            <person name="Daum C."/>
            <person name="Ramamoorthy G.K."/>
            <person name="Gryganskyi A."/>
            <person name="Culley D."/>
            <person name="Magnuson J.K."/>
            <person name="James T.Y."/>
            <person name="O'Malley M.A."/>
            <person name="Stajich J.E."/>
            <person name="Spatafora J.W."/>
            <person name="Visel A."/>
            <person name="Grigoriev I.V."/>
        </authorList>
    </citation>
    <scope>NUCLEOTIDE SEQUENCE [LARGE SCALE GENOMIC DNA]</scope>
    <source>
        <strain evidence="14 15">62-1032</strain>
    </source>
</reference>
<keyword evidence="7 12" id="KW-0812">Transmembrane</keyword>
<sequence length="489" mass="53733">MDSASLTLLLGLATSFLVLLKWPGRGRRPATKSVAIVVLGDIGRSPRMLYHATSFVERGYATHIVAYRGSTPPRELLESPHAHFVYLPTPLAFVSKLPKPLFLLLSPLKVVAAAVALLWALVARIDSPPRFMFVQNPPAIPTLPVVKLASFMRGSKVMIDWHNTGYSVLALRLGENHPVVKLAKWIETFWGQRAYAHLCVTEAMKEALIRDAQLQGRTVVFHDRPPAHFRRQTDAEAHELFSRLETFASDPSLTDFVNPSPSPPFTLFTTPEASGASFLPDHPALLVSATSWTADEDFSILLSALDLYNKAATSYAAGKGGLKGSDERAARLPKVMVVITGKGAGKAAFEKEVERLEKGWSHVRVRTAWLALEDYPRLLGSADLGISLHASTSGVDLPMKVVDMFGCGLPVCALDFPCVGELVQDGINGRTFRSAQDLADQLVTLLRPFPSNPEELLKLRRGILEAEYGGEKWSTWDENWEKVVAPLLQ</sequence>
<proteinExistence type="predicted"/>
<keyword evidence="6 14" id="KW-0808">Transferase</keyword>
<feature type="transmembrane region" description="Helical" evidence="12">
    <location>
        <begin position="6"/>
        <end position="22"/>
    </location>
</feature>
<name>A0A1Y2C7H9_9BASI</name>
<dbReference type="AlphaFoldDB" id="A0A1Y2C7H9"/>
<evidence type="ECO:0000256" key="10">
    <source>
        <dbReference type="ARBA" id="ARBA00023136"/>
    </source>
</evidence>
<comment type="function">
    <text evidence="11">Participates in the formation of the lipid-linked precursor oligosaccharide for N-glycosylation. Involved in assembling the dolichol-pyrophosphate-GlcNAc(2)-Man(5) intermediate on the cytoplasmic surface of the ER.</text>
</comment>
<dbReference type="PANTHER" id="PTHR13036">
    <property type="entry name" value="BETA1,4 MANNOSYLTRANSFERASE"/>
    <property type="match status" value="1"/>
</dbReference>
<evidence type="ECO:0000256" key="12">
    <source>
        <dbReference type="SAM" id="Phobius"/>
    </source>
</evidence>
<protein>
    <recommendedName>
        <fullName evidence="4">Chitobiosyldiphosphodolichol beta-mannosyltransferase</fullName>
        <ecNumber evidence="3">2.4.1.142</ecNumber>
    </recommendedName>
</protein>
<dbReference type="PANTHER" id="PTHR13036:SF0">
    <property type="entry name" value="CHITOBIOSYLDIPHOSPHODOLICHOL BETA-MANNOSYLTRANSFERASE"/>
    <property type="match status" value="1"/>
</dbReference>
<dbReference type="EMBL" id="MCGR01000130">
    <property type="protein sequence ID" value="ORY42979.1"/>
    <property type="molecule type" value="Genomic_DNA"/>
</dbReference>
<accession>A0A1Y2C7H9</accession>
<evidence type="ECO:0000256" key="6">
    <source>
        <dbReference type="ARBA" id="ARBA00022679"/>
    </source>
</evidence>
<evidence type="ECO:0000259" key="13">
    <source>
        <dbReference type="Pfam" id="PF13579"/>
    </source>
</evidence>
<keyword evidence="9 12" id="KW-1133">Transmembrane helix</keyword>
<keyword evidence="15" id="KW-1185">Reference proteome</keyword>
<dbReference type="InParanoid" id="A0A1Y2C7H9"/>
<dbReference type="Gene3D" id="3.40.50.2000">
    <property type="entry name" value="Glycogen Phosphorylase B"/>
    <property type="match status" value="1"/>
</dbReference>
<comment type="pathway">
    <text evidence="2">Protein modification; protein glycosylation.</text>
</comment>
<feature type="domain" description="Glycosyltransferase subfamily 4-like N-terminal" evidence="13">
    <location>
        <begin position="51"/>
        <end position="220"/>
    </location>
</feature>
<dbReference type="InterPro" id="IPR028098">
    <property type="entry name" value="Glyco_trans_4-like_N"/>
</dbReference>
<dbReference type="EC" id="2.4.1.142" evidence="3"/>
<evidence type="ECO:0000256" key="11">
    <source>
        <dbReference type="ARBA" id="ARBA00024899"/>
    </source>
</evidence>
<evidence type="ECO:0000256" key="4">
    <source>
        <dbReference type="ARBA" id="ARBA00015841"/>
    </source>
</evidence>
<dbReference type="InterPro" id="IPR026051">
    <property type="entry name" value="ALG1-like"/>
</dbReference>
<evidence type="ECO:0000313" key="15">
    <source>
        <dbReference type="Proteomes" id="UP000193467"/>
    </source>
</evidence>
<evidence type="ECO:0000313" key="14">
    <source>
        <dbReference type="EMBL" id="ORY42979.1"/>
    </source>
</evidence>
<feature type="transmembrane region" description="Helical" evidence="12">
    <location>
        <begin position="101"/>
        <end position="122"/>
    </location>
</feature>
<comment type="subcellular location">
    <subcellularLocation>
        <location evidence="1">Endoplasmic reticulum membrane</location>
        <topology evidence="1">Single-pass membrane protein</topology>
    </subcellularLocation>
</comment>
<dbReference type="GO" id="GO:0004578">
    <property type="term" value="F:chitobiosyldiphosphodolichol beta-mannosyltransferase activity"/>
    <property type="evidence" value="ECO:0007669"/>
    <property type="project" value="UniProtKB-EC"/>
</dbReference>
<evidence type="ECO:0000256" key="7">
    <source>
        <dbReference type="ARBA" id="ARBA00022692"/>
    </source>
</evidence>
<gene>
    <name evidence="14" type="ORF">BCR35DRAFT_311242</name>
</gene>
<dbReference type="Pfam" id="PF13692">
    <property type="entry name" value="Glyco_trans_1_4"/>
    <property type="match status" value="1"/>
</dbReference>
<evidence type="ECO:0000256" key="9">
    <source>
        <dbReference type="ARBA" id="ARBA00022989"/>
    </source>
</evidence>
<dbReference type="GO" id="GO:0005789">
    <property type="term" value="C:endoplasmic reticulum membrane"/>
    <property type="evidence" value="ECO:0007669"/>
    <property type="project" value="UniProtKB-SubCell"/>
</dbReference>
<keyword evidence="10 12" id="KW-0472">Membrane</keyword>
<evidence type="ECO:0000256" key="2">
    <source>
        <dbReference type="ARBA" id="ARBA00004922"/>
    </source>
</evidence>
<comment type="caution">
    <text evidence="14">The sequence shown here is derived from an EMBL/GenBank/DDBJ whole genome shotgun (WGS) entry which is preliminary data.</text>
</comment>
<keyword evidence="5" id="KW-0328">Glycosyltransferase</keyword>
<evidence type="ECO:0000256" key="5">
    <source>
        <dbReference type="ARBA" id="ARBA00022676"/>
    </source>
</evidence>
<organism evidence="14 15">
    <name type="scientific">Leucosporidium creatinivorum</name>
    <dbReference type="NCBI Taxonomy" id="106004"/>
    <lineage>
        <taxon>Eukaryota</taxon>
        <taxon>Fungi</taxon>
        <taxon>Dikarya</taxon>
        <taxon>Basidiomycota</taxon>
        <taxon>Pucciniomycotina</taxon>
        <taxon>Microbotryomycetes</taxon>
        <taxon>Leucosporidiales</taxon>
        <taxon>Leucosporidium</taxon>
    </lineage>
</organism>
<evidence type="ECO:0000256" key="3">
    <source>
        <dbReference type="ARBA" id="ARBA00012611"/>
    </source>
</evidence>
<dbReference type="Proteomes" id="UP000193467">
    <property type="component" value="Unassembled WGS sequence"/>
</dbReference>
<evidence type="ECO:0000256" key="1">
    <source>
        <dbReference type="ARBA" id="ARBA00004389"/>
    </source>
</evidence>
<keyword evidence="8" id="KW-0256">Endoplasmic reticulum</keyword>
<evidence type="ECO:0000256" key="8">
    <source>
        <dbReference type="ARBA" id="ARBA00022824"/>
    </source>
</evidence>
<dbReference type="FunCoup" id="A0A1Y2C7H9">
    <property type="interactions" value="551"/>
</dbReference>
<dbReference type="SUPFAM" id="SSF53756">
    <property type="entry name" value="UDP-Glycosyltransferase/glycogen phosphorylase"/>
    <property type="match status" value="2"/>
</dbReference>